<sequence>MDWNYFDIAIGTVMEGDRWHWRATLPTGMTITSNQGYTTPVQAISCARLWIATESMRRAFEGCLVELRDRGTIQAQEFFNLMRSLEQQIQQG</sequence>
<accession>A0A6M8B2T9</accession>
<protein>
    <submittedName>
        <fullName evidence="1">Uncharacterized protein</fullName>
    </submittedName>
</protein>
<evidence type="ECO:0000313" key="1">
    <source>
        <dbReference type="EMBL" id="QKD81094.1"/>
    </source>
</evidence>
<dbReference type="RefSeq" id="WP_172353511.1">
    <property type="nucleotide sequence ID" value="NZ_CP053661.1"/>
</dbReference>
<gene>
    <name evidence="1" type="ORF">HPC62_01920</name>
</gene>
<proteinExistence type="predicted"/>
<organism evidence="1 2">
    <name type="scientific">Thermoleptolyngbya sichuanensis A183</name>
    <dbReference type="NCBI Taxonomy" id="2737172"/>
    <lineage>
        <taxon>Bacteria</taxon>
        <taxon>Bacillati</taxon>
        <taxon>Cyanobacteriota</taxon>
        <taxon>Cyanophyceae</taxon>
        <taxon>Oculatellales</taxon>
        <taxon>Oculatellaceae</taxon>
        <taxon>Thermoleptolyngbya</taxon>
        <taxon>Thermoleptolyngbya sichuanensis</taxon>
    </lineage>
</organism>
<dbReference type="KEGG" id="theu:HPC62_01920"/>
<dbReference type="EMBL" id="CP053661">
    <property type="protein sequence ID" value="QKD81094.1"/>
    <property type="molecule type" value="Genomic_DNA"/>
</dbReference>
<dbReference type="AlphaFoldDB" id="A0A6M8B2T9"/>
<reference evidence="1 2" key="1">
    <citation type="submission" date="2020-05" db="EMBL/GenBank/DDBJ databases">
        <title>Complete genome sequence of of a novel Thermoleptolyngbya strain isolated from hot springs of Ganzi, Sichuan China.</title>
        <authorList>
            <person name="Tang J."/>
            <person name="Daroch M."/>
            <person name="Li L."/>
            <person name="Waleron K."/>
            <person name="Waleron M."/>
            <person name="Waleron M."/>
        </authorList>
    </citation>
    <scope>NUCLEOTIDE SEQUENCE [LARGE SCALE GENOMIC DNA]</scope>
    <source>
        <strain evidence="1 2">PKUAC-SCTA183</strain>
    </source>
</reference>
<evidence type="ECO:0000313" key="2">
    <source>
        <dbReference type="Proteomes" id="UP000505210"/>
    </source>
</evidence>
<keyword evidence="2" id="KW-1185">Reference proteome</keyword>
<dbReference type="Proteomes" id="UP000505210">
    <property type="component" value="Chromosome"/>
</dbReference>
<name>A0A6M8B2T9_9CYAN</name>